<dbReference type="InterPro" id="IPR027417">
    <property type="entry name" value="P-loop_NTPase"/>
</dbReference>
<dbReference type="PANTHER" id="PTHR30580">
    <property type="entry name" value="PRIMOSOMAL PROTEIN N"/>
    <property type="match status" value="1"/>
</dbReference>
<feature type="binding site" evidence="8">
    <location>
        <position position="435"/>
    </location>
    <ligand>
        <name>Zn(2+)</name>
        <dbReference type="ChEBI" id="CHEBI:29105"/>
        <label>2</label>
    </ligand>
</feature>
<dbReference type="InterPro" id="IPR005259">
    <property type="entry name" value="PriA"/>
</dbReference>
<name>A0A941EXK7_9ACTN</name>
<dbReference type="EMBL" id="JAGSOG010000271">
    <property type="protein sequence ID" value="MBR7838248.1"/>
    <property type="molecule type" value="Genomic_DNA"/>
</dbReference>
<dbReference type="GO" id="GO:1990077">
    <property type="term" value="C:primosome complex"/>
    <property type="evidence" value="ECO:0007669"/>
    <property type="project" value="UniProtKB-UniRule"/>
</dbReference>
<feature type="binding site" evidence="8">
    <location>
        <position position="405"/>
    </location>
    <ligand>
        <name>Zn(2+)</name>
        <dbReference type="ChEBI" id="CHEBI:29105"/>
        <label>1</label>
    </ligand>
</feature>
<feature type="binding site" evidence="8">
    <location>
        <position position="432"/>
    </location>
    <ligand>
        <name>Zn(2+)</name>
        <dbReference type="ChEBI" id="CHEBI:29105"/>
        <label>2</label>
    </ligand>
</feature>
<gene>
    <name evidence="8" type="primary">priA</name>
    <name evidence="10" type="ORF">KDL01_33560</name>
</gene>
<feature type="binding site" evidence="8">
    <location>
        <position position="408"/>
    </location>
    <ligand>
        <name>Zn(2+)</name>
        <dbReference type="ChEBI" id="CHEBI:29105"/>
        <label>1</label>
    </ligand>
</feature>
<keyword evidence="6 8" id="KW-0067">ATP-binding</keyword>
<dbReference type="GO" id="GO:0006302">
    <property type="term" value="P:double-strand break repair"/>
    <property type="evidence" value="ECO:0007669"/>
    <property type="project" value="InterPro"/>
</dbReference>
<comment type="cofactor">
    <cofactor evidence="8">
        <name>Zn(2+)</name>
        <dbReference type="ChEBI" id="CHEBI:29105"/>
    </cofactor>
    <text evidence="8">Binds 2 zinc ions per subunit.</text>
</comment>
<keyword evidence="1 8" id="KW-0639">Primosome</keyword>
<dbReference type="GO" id="GO:0003677">
    <property type="term" value="F:DNA binding"/>
    <property type="evidence" value="ECO:0007669"/>
    <property type="project" value="UniProtKB-UniRule"/>
</dbReference>
<comment type="similarity">
    <text evidence="8">Belongs to the helicase family. PriA subfamily.</text>
</comment>
<dbReference type="Gene3D" id="3.40.1440.60">
    <property type="entry name" value="PriA, 3(prime) DNA-binding domain"/>
    <property type="match status" value="1"/>
</dbReference>
<organism evidence="10 11">
    <name type="scientific">Actinospica durhamensis</name>
    <dbReference type="NCBI Taxonomy" id="1508375"/>
    <lineage>
        <taxon>Bacteria</taxon>
        <taxon>Bacillati</taxon>
        <taxon>Actinomycetota</taxon>
        <taxon>Actinomycetes</taxon>
        <taxon>Catenulisporales</taxon>
        <taxon>Actinospicaceae</taxon>
        <taxon>Actinospica</taxon>
    </lineage>
</organism>
<evidence type="ECO:0000256" key="3">
    <source>
        <dbReference type="ARBA" id="ARBA00022723"/>
    </source>
</evidence>
<comment type="caution">
    <text evidence="8">As this protein does not have any detectable helicase domains, it probably does not have helicase activity.</text>
</comment>
<feature type="binding site" evidence="8">
    <location>
        <position position="414"/>
    </location>
    <ligand>
        <name>Zn(2+)</name>
        <dbReference type="ChEBI" id="CHEBI:29105"/>
        <label>2</label>
    </ligand>
</feature>
<dbReference type="GO" id="GO:0005524">
    <property type="term" value="F:ATP binding"/>
    <property type="evidence" value="ECO:0007669"/>
    <property type="project" value="UniProtKB-UniRule"/>
</dbReference>
<dbReference type="InterPro" id="IPR042115">
    <property type="entry name" value="PriA_3primeBD_sf"/>
</dbReference>
<feature type="binding site" evidence="8">
    <location>
        <position position="417"/>
    </location>
    <ligand>
        <name>Zn(2+)</name>
        <dbReference type="ChEBI" id="CHEBI:29105"/>
        <label>2</label>
    </ligand>
</feature>
<evidence type="ECO:0000256" key="5">
    <source>
        <dbReference type="ARBA" id="ARBA00022833"/>
    </source>
</evidence>
<dbReference type="GO" id="GO:0006270">
    <property type="term" value="P:DNA replication initiation"/>
    <property type="evidence" value="ECO:0007669"/>
    <property type="project" value="TreeGrafter"/>
</dbReference>
<evidence type="ECO:0000256" key="6">
    <source>
        <dbReference type="ARBA" id="ARBA00022840"/>
    </source>
</evidence>
<evidence type="ECO:0000256" key="2">
    <source>
        <dbReference type="ARBA" id="ARBA00022705"/>
    </source>
</evidence>
<dbReference type="AlphaFoldDB" id="A0A941EXK7"/>
<dbReference type="Proteomes" id="UP000675781">
    <property type="component" value="Unassembled WGS sequence"/>
</dbReference>
<dbReference type="GO" id="GO:0006310">
    <property type="term" value="P:DNA recombination"/>
    <property type="evidence" value="ECO:0007669"/>
    <property type="project" value="InterPro"/>
</dbReference>
<reference evidence="10" key="1">
    <citation type="submission" date="2021-04" db="EMBL/GenBank/DDBJ databases">
        <title>Genome based classification of Actinospica acidithermotolerans sp. nov., an actinobacterium isolated from an Indonesian hot spring.</title>
        <authorList>
            <person name="Kusuma A.B."/>
            <person name="Putra K.E."/>
            <person name="Nafisah S."/>
            <person name="Loh J."/>
            <person name="Nouioui I."/>
            <person name="Goodfellow M."/>
        </authorList>
    </citation>
    <scope>NUCLEOTIDE SEQUENCE</scope>
    <source>
        <strain evidence="10">CSCA 57</strain>
    </source>
</reference>
<feature type="binding site" evidence="8">
    <location>
        <position position="444"/>
    </location>
    <ligand>
        <name>Zn(2+)</name>
        <dbReference type="ChEBI" id="CHEBI:29105"/>
        <label>1</label>
    </ligand>
</feature>
<feature type="domain" description="Primosomal protein N' 3' DNA-binding" evidence="9">
    <location>
        <begin position="34"/>
        <end position="133"/>
    </location>
</feature>
<dbReference type="InterPro" id="IPR041222">
    <property type="entry name" value="PriA_3primeBD"/>
</dbReference>
<dbReference type="Pfam" id="PF17764">
    <property type="entry name" value="PriA_3primeBD"/>
    <property type="match status" value="1"/>
</dbReference>
<feature type="binding site" evidence="8">
    <location>
        <position position="447"/>
    </location>
    <ligand>
        <name>Zn(2+)</name>
        <dbReference type="ChEBI" id="CHEBI:29105"/>
        <label>1</label>
    </ligand>
</feature>
<protein>
    <recommendedName>
        <fullName evidence="8">Probable replication restart protein PriA</fullName>
    </recommendedName>
    <alternativeName>
        <fullName evidence="8">Putative ATP-dependent DNA helicase PriA</fullName>
    </alternativeName>
</protein>
<comment type="caution">
    <text evidence="10">The sequence shown here is derived from an EMBL/GenBank/DDBJ whole genome shotgun (WGS) entry which is preliminary data.</text>
</comment>
<dbReference type="RefSeq" id="WP_212532709.1">
    <property type="nucleotide sequence ID" value="NZ_JAGSOG010000271.1"/>
</dbReference>
<evidence type="ECO:0000313" key="10">
    <source>
        <dbReference type="EMBL" id="MBR7838248.1"/>
    </source>
</evidence>
<evidence type="ECO:0000313" key="11">
    <source>
        <dbReference type="Proteomes" id="UP000675781"/>
    </source>
</evidence>
<dbReference type="SUPFAM" id="SSF52540">
    <property type="entry name" value="P-loop containing nucleoside triphosphate hydrolases"/>
    <property type="match status" value="1"/>
</dbReference>
<proteinExistence type="inferred from homology"/>
<keyword evidence="2 8" id="KW-0235">DNA replication</keyword>
<evidence type="ECO:0000256" key="1">
    <source>
        <dbReference type="ARBA" id="ARBA00022515"/>
    </source>
</evidence>
<comment type="function">
    <text evidence="8">Initiates the restart of stalled replication forks, which reloads the replicative helicase on sites other than the origin of replication. Recognizes and binds to abandoned replication forks and remodels them to uncover a helicase loading site. Promotes assembly of the primosome at these replication forks.</text>
</comment>
<dbReference type="PANTHER" id="PTHR30580:SF0">
    <property type="entry name" value="PRIMOSOMAL PROTEIN N"/>
    <property type="match status" value="1"/>
</dbReference>
<evidence type="ECO:0000256" key="8">
    <source>
        <dbReference type="HAMAP-Rule" id="MF_00983"/>
    </source>
</evidence>
<evidence type="ECO:0000256" key="4">
    <source>
        <dbReference type="ARBA" id="ARBA00022741"/>
    </source>
</evidence>
<keyword evidence="11" id="KW-1185">Reference proteome</keyword>
<dbReference type="GO" id="GO:0008270">
    <property type="term" value="F:zinc ion binding"/>
    <property type="evidence" value="ECO:0007669"/>
    <property type="project" value="UniProtKB-UniRule"/>
</dbReference>
<dbReference type="GO" id="GO:0043138">
    <property type="term" value="F:3'-5' DNA helicase activity"/>
    <property type="evidence" value="ECO:0007669"/>
    <property type="project" value="TreeGrafter"/>
</dbReference>
<evidence type="ECO:0000259" key="9">
    <source>
        <dbReference type="Pfam" id="PF17764"/>
    </source>
</evidence>
<evidence type="ECO:0000256" key="7">
    <source>
        <dbReference type="ARBA" id="ARBA00023125"/>
    </source>
</evidence>
<accession>A0A941EXK7</accession>
<keyword evidence="4 8" id="KW-0547">Nucleotide-binding</keyword>
<keyword evidence="5 8" id="KW-0862">Zinc</keyword>
<dbReference type="Gene3D" id="3.40.50.300">
    <property type="entry name" value="P-loop containing nucleotide triphosphate hydrolases"/>
    <property type="match status" value="1"/>
</dbReference>
<dbReference type="HAMAP" id="MF_00983">
    <property type="entry name" value="PriA"/>
    <property type="match status" value="1"/>
</dbReference>
<sequence>MGQETVHEQLALVRARVSGPPKPVEPAAERPVARVAVDLEPPHLDRYFDYSVPARLAENAQPGVRVRVRFAGRLVDGYLIERLEHTDFTGNLVPIERVVSPEPVLGPESLALARQVAELYGGTLADVLRLVVPPRHAKTEAEKSAEPLLGPLPPPVPEPWLAYPGGAEYLESLTRGQSARAVWTVLPNTDPAAALAAAVQATLAGGRGAVVIAATGRDVARFDAALTRALGEGRHVALTADLGPAERYRRWLALSRGRIRAVVGTAAAQFAPVADLGLVAIWDDADSGHAVRLAPYPHAREVLLLRAHQAGAGALIGGYAATAEAAHLVQRRWARPLSAARATIREHAPRVFALNEERGRDRELHPGAVAGHLPPQALRMAREALTRGPVLVQVPRSGYRPRLACAQCRETARCGHCGGPLAQPGPQQDPLCGWCGRIVTKWTCRNCFGVRFRSRATGVHRSAEELGRAIPGVAVRESNAARGVIDQVGAEPALVLATPGAEPVAAGGYAAALILDAQDMLNLPTLRAAEQALRRWLGAAALVRPAGSGGAVLLCGDGTLPAAQALLRWDPAGFARRELAERTELGYPPTARIAELTGAYPALKELLDLAELPEGAQLLGPVPAQRAGAATERMLVRCDRADGARLARALKAALGVRAARKVEEPVRLRIDPVDLA</sequence>
<dbReference type="GO" id="GO:0006269">
    <property type="term" value="P:DNA replication, synthesis of primer"/>
    <property type="evidence" value="ECO:0007669"/>
    <property type="project" value="UniProtKB-KW"/>
</dbReference>
<keyword evidence="7 8" id="KW-0238">DNA-binding</keyword>
<comment type="subunit">
    <text evidence="8">Component of the replication restart primosome.</text>
</comment>
<keyword evidence="3 8" id="KW-0479">Metal-binding</keyword>